<evidence type="ECO:0000313" key="2">
    <source>
        <dbReference type="Proteomes" id="UP000186922"/>
    </source>
</evidence>
<comment type="caution">
    <text evidence="1">The sequence shown here is derived from an EMBL/GenBank/DDBJ whole genome shotgun (WGS) entry which is preliminary data.</text>
</comment>
<gene>
    <name evidence="1" type="primary">RvY_03116</name>
    <name evidence="1" type="synonym">RvY_03116.1</name>
    <name evidence="1" type="ORF">RvY_03116-1</name>
</gene>
<accession>A0A1D1UMT4</accession>
<evidence type="ECO:0000313" key="1">
    <source>
        <dbReference type="EMBL" id="GAU90741.1"/>
    </source>
</evidence>
<dbReference type="Proteomes" id="UP000186922">
    <property type="component" value="Unassembled WGS sequence"/>
</dbReference>
<name>A0A1D1UMT4_RAMVA</name>
<keyword evidence="2" id="KW-1185">Reference proteome</keyword>
<proteinExistence type="predicted"/>
<dbReference type="EMBL" id="BDGG01000001">
    <property type="protein sequence ID" value="GAU90741.1"/>
    <property type="molecule type" value="Genomic_DNA"/>
</dbReference>
<protein>
    <submittedName>
        <fullName evidence="1">Uncharacterized protein</fullName>
    </submittedName>
</protein>
<sequence length="130" mass="14699">MSIAVSSSCGKQCSLRKRRRYRELSSISLRLAKKDLLKASNVVEGVELEDDIDLIEGDIGKVGSRLHRTSARYQRAGDTIADALIDPEERLVYGKSEPQKVKNTHIQSYGNLCNFILNRNTFCKYSTFKN</sequence>
<organism evidence="1 2">
    <name type="scientific">Ramazzottius varieornatus</name>
    <name type="common">Water bear</name>
    <name type="synonym">Tardigrade</name>
    <dbReference type="NCBI Taxonomy" id="947166"/>
    <lineage>
        <taxon>Eukaryota</taxon>
        <taxon>Metazoa</taxon>
        <taxon>Ecdysozoa</taxon>
        <taxon>Tardigrada</taxon>
        <taxon>Eutardigrada</taxon>
        <taxon>Parachela</taxon>
        <taxon>Hypsibioidea</taxon>
        <taxon>Ramazzottiidae</taxon>
        <taxon>Ramazzottius</taxon>
    </lineage>
</organism>
<reference evidence="1 2" key="1">
    <citation type="journal article" date="2016" name="Nat. Commun.">
        <title>Extremotolerant tardigrade genome and improved radiotolerance of human cultured cells by tardigrade-unique protein.</title>
        <authorList>
            <person name="Hashimoto T."/>
            <person name="Horikawa D.D."/>
            <person name="Saito Y."/>
            <person name="Kuwahara H."/>
            <person name="Kozuka-Hata H."/>
            <person name="Shin-I T."/>
            <person name="Minakuchi Y."/>
            <person name="Ohishi K."/>
            <person name="Motoyama A."/>
            <person name="Aizu T."/>
            <person name="Enomoto A."/>
            <person name="Kondo K."/>
            <person name="Tanaka S."/>
            <person name="Hara Y."/>
            <person name="Koshikawa S."/>
            <person name="Sagara H."/>
            <person name="Miura T."/>
            <person name="Yokobori S."/>
            <person name="Miyagawa K."/>
            <person name="Suzuki Y."/>
            <person name="Kubo T."/>
            <person name="Oyama M."/>
            <person name="Kohara Y."/>
            <person name="Fujiyama A."/>
            <person name="Arakawa K."/>
            <person name="Katayama T."/>
            <person name="Toyoda A."/>
            <person name="Kunieda T."/>
        </authorList>
    </citation>
    <scope>NUCLEOTIDE SEQUENCE [LARGE SCALE GENOMIC DNA]</scope>
    <source>
        <strain evidence="1 2">YOKOZUNA-1</strain>
    </source>
</reference>
<dbReference type="AlphaFoldDB" id="A0A1D1UMT4"/>